<dbReference type="Proteomes" id="UP000267342">
    <property type="component" value="Chromosome"/>
</dbReference>
<dbReference type="RefSeq" id="WP_051523762.1">
    <property type="nucleotide sequence ID" value="NZ_AP018933.1"/>
</dbReference>
<evidence type="ECO:0000313" key="3">
    <source>
        <dbReference type="Proteomes" id="UP000267342"/>
    </source>
</evidence>
<evidence type="ECO:0000313" key="2">
    <source>
        <dbReference type="EMBL" id="BBG31288.1"/>
    </source>
</evidence>
<name>A0A348HI36_9GAMM</name>
<evidence type="ECO:0000259" key="1">
    <source>
        <dbReference type="Pfam" id="PF13472"/>
    </source>
</evidence>
<dbReference type="PANTHER" id="PTHR30383:SF29">
    <property type="entry name" value="SGNH HYDROLASE-TYPE ESTERASE DOMAIN-CONTAINING PROTEIN"/>
    <property type="match status" value="1"/>
</dbReference>
<organism evidence="2 3">
    <name type="scientific">Zymobacter palmae</name>
    <dbReference type="NCBI Taxonomy" id="33074"/>
    <lineage>
        <taxon>Bacteria</taxon>
        <taxon>Pseudomonadati</taxon>
        <taxon>Pseudomonadota</taxon>
        <taxon>Gammaproteobacteria</taxon>
        <taxon>Oceanospirillales</taxon>
        <taxon>Halomonadaceae</taxon>
        <taxon>Zymobacter group</taxon>
        <taxon>Zymobacter</taxon>
    </lineage>
</organism>
<reference evidence="2 3" key="1">
    <citation type="submission" date="2018-09" db="EMBL/GenBank/DDBJ databases">
        <title>Zymobacter palmae IAM14233 (=T109) whole genome analysis.</title>
        <authorList>
            <person name="Yanase H."/>
        </authorList>
    </citation>
    <scope>NUCLEOTIDE SEQUENCE [LARGE SCALE GENOMIC DNA]</scope>
    <source>
        <strain evidence="2 3">IAM14233</strain>
    </source>
</reference>
<keyword evidence="3" id="KW-1185">Reference proteome</keyword>
<dbReference type="Pfam" id="PF13472">
    <property type="entry name" value="Lipase_GDSL_2"/>
    <property type="match status" value="1"/>
</dbReference>
<dbReference type="InterPro" id="IPR051532">
    <property type="entry name" value="Ester_Hydrolysis_Enzymes"/>
</dbReference>
<dbReference type="AlphaFoldDB" id="A0A348HI36"/>
<dbReference type="Gene3D" id="3.40.50.1110">
    <property type="entry name" value="SGNH hydrolase"/>
    <property type="match status" value="1"/>
</dbReference>
<dbReference type="OrthoDB" id="164654at2"/>
<sequence length="223" mass="23938">MSRTLVCYGDSNTFGMMPCACPAQNHRWPVGQRWPDLLQQHLGDAWHVIAEGLPGRTTVYDDPRGEWLNGRRTLRPVLASHTPVALLILMLGTNDLKVIFDVDAATIAANVGTLIDDVRRFAVGPALQTPQILVLSPIPINEVAIPDNASAGGDAKSRALAGHLEAICAQQQVAFLDLAPLGHVQDDGEHLDLATHARIARAVADKVQSITCTEDARAAQPLA</sequence>
<dbReference type="STRING" id="1123510.GCA_000620025_01723"/>
<protein>
    <submittedName>
        <fullName evidence="2">Lysophospholipase L1 and related esterases</fullName>
    </submittedName>
</protein>
<feature type="domain" description="SGNH hydrolase-type esterase" evidence="1">
    <location>
        <begin position="7"/>
        <end position="190"/>
    </location>
</feature>
<dbReference type="KEGG" id="zpl:ZBT109_2558"/>
<dbReference type="InterPro" id="IPR013830">
    <property type="entry name" value="SGNH_hydro"/>
</dbReference>
<dbReference type="GO" id="GO:0016788">
    <property type="term" value="F:hydrolase activity, acting on ester bonds"/>
    <property type="evidence" value="ECO:0007669"/>
    <property type="project" value="UniProtKB-ARBA"/>
</dbReference>
<dbReference type="EMBL" id="AP018933">
    <property type="protein sequence ID" value="BBG31288.1"/>
    <property type="molecule type" value="Genomic_DNA"/>
</dbReference>
<dbReference type="PANTHER" id="PTHR30383">
    <property type="entry name" value="THIOESTERASE 1/PROTEASE 1/LYSOPHOSPHOLIPASE L1"/>
    <property type="match status" value="1"/>
</dbReference>
<accession>A0A348HI36</accession>
<proteinExistence type="predicted"/>
<dbReference type="InterPro" id="IPR036514">
    <property type="entry name" value="SGNH_hydro_sf"/>
</dbReference>
<dbReference type="SUPFAM" id="SSF52266">
    <property type="entry name" value="SGNH hydrolase"/>
    <property type="match status" value="1"/>
</dbReference>
<gene>
    <name evidence="2" type="ORF">ZBT109_2558</name>
</gene>